<sequence length="396" mass="42804">MFGNPLRRQVASRSFLPHVEVKPTALQARWQHSQTASSNERPSSSNTTTPPPGNKAKSPRQTRRSFFLAVTVSSIVAGGVYGAWYGDTGAKPGGTLNKSTFTPFFLVKKEKVSSTNSIFTLESPDTSGKEFEELWKTGIWSIEIKQPQLQIARAYTPLPPSPSAAEDELRLLVRRERNGEVSNYIHSTPLEGSLELRGPSVEYKLPENVQEVVFLAGGTGIAPALQVAHALRGKAKVSILWGNRLREDCLGGKNDTATISNGGWFPSLGQYLGASKSQELPEDATQVEGKGAIVEHLEQLKSLAAADSSKALTVDYFVDEEGTFIKAHVVRTAVSLADSAAAATSSGRKLLFVSGPEGFINYWAGPKQWANGREVQGPLGGMLAQMNLPGWEVIKL</sequence>
<evidence type="ECO:0000313" key="2">
    <source>
        <dbReference type="Proteomes" id="UP001320706"/>
    </source>
</evidence>
<accession>A0ACC3S8A3</accession>
<keyword evidence="2" id="KW-1185">Reference proteome</keyword>
<dbReference type="EMBL" id="JAMKPW020000038">
    <property type="protein sequence ID" value="KAK8200609.1"/>
    <property type="molecule type" value="Genomic_DNA"/>
</dbReference>
<protein>
    <submittedName>
        <fullName evidence="1">Uncharacterized protein</fullName>
    </submittedName>
</protein>
<comment type="caution">
    <text evidence="1">The sequence shown here is derived from an EMBL/GenBank/DDBJ whole genome shotgun (WGS) entry which is preliminary data.</text>
</comment>
<gene>
    <name evidence="1" type="ORF">M8818_005923</name>
</gene>
<name>A0ACC3S8A3_9PEZI</name>
<evidence type="ECO:0000313" key="1">
    <source>
        <dbReference type="EMBL" id="KAK8200609.1"/>
    </source>
</evidence>
<proteinExistence type="predicted"/>
<dbReference type="Proteomes" id="UP001320706">
    <property type="component" value="Unassembled WGS sequence"/>
</dbReference>
<reference evidence="1" key="1">
    <citation type="submission" date="2024-02" db="EMBL/GenBank/DDBJ databases">
        <title>Metagenome Assembled Genome of Zalaria obscura JY119.</title>
        <authorList>
            <person name="Vighnesh L."/>
            <person name="Jagadeeshwari U."/>
            <person name="Venkata Ramana C."/>
            <person name="Sasikala C."/>
        </authorList>
    </citation>
    <scope>NUCLEOTIDE SEQUENCE</scope>
    <source>
        <strain evidence="1">JY119</strain>
    </source>
</reference>
<organism evidence="1 2">
    <name type="scientific">Zalaria obscura</name>
    <dbReference type="NCBI Taxonomy" id="2024903"/>
    <lineage>
        <taxon>Eukaryota</taxon>
        <taxon>Fungi</taxon>
        <taxon>Dikarya</taxon>
        <taxon>Ascomycota</taxon>
        <taxon>Pezizomycotina</taxon>
        <taxon>Dothideomycetes</taxon>
        <taxon>Dothideomycetidae</taxon>
        <taxon>Dothideales</taxon>
        <taxon>Zalariaceae</taxon>
        <taxon>Zalaria</taxon>
    </lineage>
</organism>